<dbReference type="Pfam" id="PF22776">
    <property type="entry name" value="K_trans_C"/>
    <property type="match status" value="1"/>
</dbReference>
<keyword evidence="4 10" id="KW-0633">Potassium transport</keyword>
<feature type="transmembrane region" description="Helical" evidence="10">
    <location>
        <begin position="160"/>
        <end position="183"/>
    </location>
</feature>
<gene>
    <name evidence="13" type="ORF">MERR_LOCUS25985</name>
</gene>
<comment type="similarity">
    <text evidence="2 10">Belongs to the HAK/KUP transporter (TC 2.A.72.3) family.</text>
</comment>
<dbReference type="NCBIfam" id="TIGR00794">
    <property type="entry name" value="kup"/>
    <property type="match status" value="1"/>
</dbReference>
<dbReference type="OrthoDB" id="504708at2759"/>
<keyword evidence="9 10" id="KW-0472">Membrane</keyword>
<keyword evidence="5 10" id="KW-0812">Transmembrane</keyword>
<evidence type="ECO:0000313" key="14">
    <source>
        <dbReference type="Proteomes" id="UP000467841"/>
    </source>
</evidence>
<dbReference type="InterPro" id="IPR053952">
    <property type="entry name" value="K_trans_C"/>
</dbReference>
<dbReference type="AlphaFoldDB" id="A0A6D2JB23"/>
<dbReference type="EMBL" id="CACVBM020001196">
    <property type="protein sequence ID" value="CAA7038750.1"/>
    <property type="molecule type" value="Genomic_DNA"/>
</dbReference>
<evidence type="ECO:0000256" key="1">
    <source>
        <dbReference type="ARBA" id="ARBA00004651"/>
    </source>
</evidence>
<dbReference type="Proteomes" id="UP000467841">
    <property type="component" value="Unassembled WGS sequence"/>
</dbReference>
<dbReference type="PANTHER" id="PTHR30540">
    <property type="entry name" value="OSMOTIC STRESS POTASSIUM TRANSPORTER"/>
    <property type="match status" value="1"/>
</dbReference>
<evidence type="ECO:0000256" key="5">
    <source>
        <dbReference type="ARBA" id="ARBA00022692"/>
    </source>
</evidence>
<feature type="transmembrane region" description="Helical" evidence="10">
    <location>
        <begin position="429"/>
        <end position="451"/>
    </location>
</feature>
<keyword evidence="6 10" id="KW-0630">Potassium</keyword>
<feature type="transmembrane region" description="Helical" evidence="10">
    <location>
        <begin position="484"/>
        <end position="502"/>
    </location>
</feature>
<evidence type="ECO:0000313" key="13">
    <source>
        <dbReference type="EMBL" id="CAA7038750.1"/>
    </source>
</evidence>
<evidence type="ECO:0000259" key="11">
    <source>
        <dbReference type="Pfam" id="PF02705"/>
    </source>
</evidence>
<dbReference type="GO" id="GO:0015079">
    <property type="term" value="F:potassium ion transmembrane transporter activity"/>
    <property type="evidence" value="ECO:0007669"/>
    <property type="project" value="UniProtKB-UniRule"/>
</dbReference>
<reference evidence="13" key="1">
    <citation type="submission" date="2020-01" db="EMBL/GenBank/DDBJ databases">
        <authorList>
            <person name="Mishra B."/>
        </authorList>
    </citation>
    <scope>NUCLEOTIDE SEQUENCE [LARGE SCALE GENOMIC DNA]</scope>
</reference>
<dbReference type="InterPro" id="IPR003855">
    <property type="entry name" value="K+_transporter"/>
</dbReference>
<dbReference type="GO" id="GO:0005886">
    <property type="term" value="C:plasma membrane"/>
    <property type="evidence" value="ECO:0007669"/>
    <property type="project" value="UniProtKB-SubCell"/>
</dbReference>
<feature type="transmembrane region" description="Helical" evidence="10">
    <location>
        <begin position="395"/>
        <end position="417"/>
    </location>
</feature>
<protein>
    <recommendedName>
        <fullName evidence="10">Potassium transporter</fullName>
    </recommendedName>
</protein>
<evidence type="ECO:0000256" key="6">
    <source>
        <dbReference type="ARBA" id="ARBA00022958"/>
    </source>
</evidence>
<feature type="domain" description="K+ potassium transporter integral membrane" evidence="11">
    <location>
        <begin position="34"/>
        <end position="523"/>
    </location>
</feature>
<evidence type="ECO:0000259" key="12">
    <source>
        <dbReference type="Pfam" id="PF22776"/>
    </source>
</evidence>
<organism evidence="13 14">
    <name type="scientific">Microthlaspi erraticum</name>
    <dbReference type="NCBI Taxonomy" id="1685480"/>
    <lineage>
        <taxon>Eukaryota</taxon>
        <taxon>Viridiplantae</taxon>
        <taxon>Streptophyta</taxon>
        <taxon>Embryophyta</taxon>
        <taxon>Tracheophyta</taxon>
        <taxon>Spermatophyta</taxon>
        <taxon>Magnoliopsida</taxon>
        <taxon>eudicotyledons</taxon>
        <taxon>Gunneridae</taxon>
        <taxon>Pentapetalae</taxon>
        <taxon>rosids</taxon>
        <taxon>malvids</taxon>
        <taxon>Brassicales</taxon>
        <taxon>Brassicaceae</taxon>
        <taxon>Coluteocarpeae</taxon>
        <taxon>Microthlaspi</taxon>
    </lineage>
</organism>
<keyword evidence="14" id="KW-1185">Reference proteome</keyword>
<evidence type="ECO:0000256" key="10">
    <source>
        <dbReference type="RuleBase" id="RU321113"/>
    </source>
</evidence>
<name>A0A6D2JB23_9BRAS</name>
<evidence type="ECO:0000256" key="2">
    <source>
        <dbReference type="ARBA" id="ARBA00008440"/>
    </source>
</evidence>
<evidence type="ECO:0000256" key="4">
    <source>
        <dbReference type="ARBA" id="ARBA00022538"/>
    </source>
</evidence>
<feature type="transmembrane region" description="Helical" evidence="10">
    <location>
        <begin position="203"/>
        <end position="219"/>
    </location>
</feature>
<dbReference type="Pfam" id="PF02705">
    <property type="entry name" value="K_trans"/>
    <property type="match status" value="1"/>
</dbReference>
<proteinExistence type="inferred from homology"/>
<keyword evidence="3" id="KW-0813">Transport</keyword>
<evidence type="ECO:0000256" key="8">
    <source>
        <dbReference type="ARBA" id="ARBA00023065"/>
    </source>
</evidence>
<keyword evidence="8 10" id="KW-0406">Ion transport</keyword>
<keyword evidence="7 10" id="KW-1133">Transmembrane helix</keyword>
<comment type="function">
    <text evidence="10">Potassium transporter.</text>
</comment>
<evidence type="ECO:0000256" key="3">
    <source>
        <dbReference type="ARBA" id="ARBA00022448"/>
    </source>
</evidence>
<accession>A0A6D2JB23</accession>
<feature type="transmembrane region" description="Helical" evidence="10">
    <location>
        <begin position="347"/>
        <end position="374"/>
    </location>
</feature>
<feature type="transmembrane region" description="Helical" evidence="10">
    <location>
        <begin position="70"/>
        <end position="92"/>
    </location>
</feature>
<dbReference type="InterPro" id="IPR053951">
    <property type="entry name" value="K_trans_N"/>
</dbReference>
<evidence type="ECO:0000256" key="9">
    <source>
        <dbReference type="ARBA" id="ARBA00023136"/>
    </source>
</evidence>
<evidence type="ECO:0000256" key="7">
    <source>
        <dbReference type="ARBA" id="ARBA00022989"/>
    </source>
</evidence>
<comment type="caution">
    <text evidence="13">The sequence shown here is derived from an EMBL/GenBank/DDBJ whole genome shotgun (WGS) entry which is preliminary data.</text>
</comment>
<feature type="domain" description="K+ potassium transporter C-terminal" evidence="12">
    <location>
        <begin position="536"/>
        <end position="793"/>
    </location>
</feature>
<feature type="transmembrane region" description="Helical" evidence="10">
    <location>
        <begin position="226"/>
        <end position="250"/>
    </location>
</feature>
<feature type="transmembrane region" description="Helical" evidence="10">
    <location>
        <begin position="277"/>
        <end position="295"/>
    </location>
</feature>
<feature type="transmembrane region" description="Helical" evidence="10">
    <location>
        <begin position="458"/>
        <end position="478"/>
    </location>
</feature>
<comment type="subcellular location">
    <subcellularLocation>
        <location evidence="1">Cell membrane</location>
        <topology evidence="1">Multi-pass membrane protein</topology>
    </subcellularLocation>
    <subcellularLocation>
        <location evidence="10">Membrane</location>
        <topology evidence="10">Multi-pass membrane protein</topology>
    </subcellularLocation>
</comment>
<dbReference type="PANTHER" id="PTHR30540:SF83">
    <property type="entry name" value="K+ POTASSIUM TRANSPORTER"/>
    <property type="match status" value="1"/>
</dbReference>
<feature type="transmembrane region" description="Helical" evidence="10">
    <location>
        <begin position="522"/>
        <end position="542"/>
    </location>
</feature>
<sequence>MAMAMAMAAAESGVSPPRNPSQLSWVNLSNNLILAYQSFGVVYGSLSTSPLYVYPCTFIGKLPHHQNEEAVFGAFSLIFWTLTLFPLLKYLLVLLSAHDNGQGGTFALYSLLCRHAKLSLLPNQQAADEELSAYKSGPSTDTATSSPFKRILEKHKSLRTALLLLVLFGAAMLIGDGVLTPAISVLSSLSGLQATEQKLSDGQLLLLACVILVGLFALQHCGTHRVAFMFAPIVILWLLSLLFIGVYNIMHWNPRIIHALSPLYIIKFFRVTGKDGWISLGGLLLSVTGTEAMFADLGHFTSVSIRLAFAFVVYPCLVIQYMGQAAFLSKNLGSIPNSFYNSIPDPVLWPVFVIATLAAIVGSQAVITATFSIIKQCHALGCFPRVKVVHTSKHIYGQIYIPEINWILMIVTLAIAIGFRDTTLIGNAYGLACVIVMFITTFLMALVIVVVWQKSCFLAALFLGSLWMIEGVYLSAALTKVPQGGWVPLVLAFIFMTAMYVWHYGARRKYSFDLHNKVSLKWLLGLGPSLGIVRVPGIGLVYSELATGVPAIFSHFVTNIPAFHKVVVFVCVKSVAVPHVSPEERFLIGRVCPKPYRMYRCIVRYGYKDIQREDGDFENQLIQSIAEFIQMEAGDLQSSASESQTYDGRMAVLSSHKSLSNSVLTVSEAEGYDFGDPTIQSSKSMTLQSLRSVYEDEYPQGQVRRRHVRLRLTQPSRGMESSVREELMDLIGAREAGVAYIMGHSYVKSRKSSSWLKKVTIDIGYSFLRKNCRGPAVALNIPHISLVEVGMIYYV</sequence>
<feature type="transmembrane region" description="Helical" evidence="10">
    <location>
        <begin position="307"/>
        <end position="327"/>
    </location>
</feature>